<dbReference type="InterPro" id="IPR007110">
    <property type="entry name" value="Ig-like_dom"/>
</dbReference>
<dbReference type="GO" id="GO:0006955">
    <property type="term" value="P:immune response"/>
    <property type="evidence" value="ECO:0007669"/>
    <property type="project" value="TreeGrafter"/>
</dbReference>
<keyword evidence="3" id="KW-0812">Transmembrane</keyword>
<evidence type="ECO:0000256" key="3">
    <source>
        <dbReference type="ARBA" id="ARBA00022692"/>
    </source>
</evidence>
<accession>A0A3Q1EQW8</accession>
<evidence type="ECO:0000256" key="1">
    <source>
        <dbReference type="ARBA" id="ARBA00004251"/>
    </source>
</evidence>
<keyword evidence="9" id="KW-0325">Glycoprotein</keyword>
<dbReference type="Ensembl" id="ENSAPOT00000005200.1">
    <property type="protein sequence ID" value="ENSAPOP00000007286.1"/>
    <property type="gene ID" value="ENSAPOG00000009223.1"/>
</dbReference>
<comment type="subcellular location">
    <subcellularLocation>
        <location evidence="1">Cell membrane</location>
        <topology evidence="1">Single-pass type I membrane protein</topology>
    </subcellularLocation>
</comment>
<reference evidence="13" key="2">
    <citation type="submission" date="2025-09" db="UniProtKB">
        <authorList>
            <consortium name="Ensembl"/>
        </authorList>
    </citation>
    <scope>IDENTIFICATION</scope>
</reference>
<evidence type="ECO:0000256" key="9">
    <source>
        <dbReference type="ARBA" id="ARBA00023180"/>
    </source>
</evidence>
<dbReference type="PANTHER" id="PTHR25466:SF14">
    <property type="entry name" value="BUTYROPHILIN SUBFAMILY 2 MEMBER A2-LIKE-RELATED"/>
    <property type="match status" value="1"/>
</dbReference>
<evidence type="ECO:0000313" key="13">
    <source>
        <dbReference type="Ensembl" id="ENSAPOP00000007286.1"/>
    </source>
</evidence>
<dbReference type="PANTHER" id="PTHR25466">
    <property type="entry name" value="T-LYMPHOCYTE ACTIVATION ANTIGEN"/>
    <property type="match status" value="1"/>
</dbReference>
<feature type="domain" description="Ig-like" evidence="12">
    <location>
        <begin position="16"/>
        <end position="124"/>
    </location>
</feature>
<keyword evidence="10" id="KW-0393">Immunoglobulin domain</keyword>
<dbReference type="GO" id="GO:0031295">
    <property type="term" value="P:T cell costimulation"/>
    <property type="evidence" value="ECO:0007669"/>
    <property type="project" value="TreeGrafter"/>
</dbReference>
<dbReference type="InParanoid" id="A0A3Q1EQW8"/>
<evidence type="ECO:0000313" key="14">
    <source>
        <dbReference type="Proteomes" id="UP000257200"/>
    </source>
</evidence>
<dbReference type="GO" id="GO:0007166">
    <property type="term" value="P:cell surface receptor signaling pathway"/>
    <property type="evidence" value="ECO:0007669"/>
    <property type="project" value="TreeGrafter"/>
</dbReference>
<dbReference type="SUPFAM" id="SSF48726">
    <property type="entry name" value="Immunoglobulin"/>
    <property type="match status" value="1"/>
</dbReference>
<evidence type="ECO:0000256" key="8">
    <source>
        <dbReference type="ARBA" id="ARBA00023170"/>
    </source>
</evidence>
<keyword evidence="7" id="KW-1015">Disulfide bond</keyword>
<dbReference type="InterPro" id="IPR003599">
    <property type="entry name" value="Ig_sub"/>
</dbReference>
<evidence type="ECO:0000256" key="2">
    <source>
        <dbReference type="ARBA" id="ARBA00022475"/>
    </source>
</evidence>
<keyword evidence="8" id="KW-0675">Receptor</keyword>
<sequence>IYTSSLLSLSLTWSLPDVADTEVSCVFMERCILPCSFQGSTEVHIHWFRLTDIHFVHLYKNNQDQLKHQHKSFRNRTSLFKDQISRGNASLQLTGVKVQDEGTYECFISTISESKGSFVNLKVEGMRKHTQKTYNSIVFVLYSVLF</sequence>
<dbReference type="Gene3D" id="2.60.40.10">
    <property type="entry name" value="Immunoglobulins"/>
    <property type="match status" value="1"/>
</dbReference>
<keyword evidence="2" id="KW-1003">Cell membrane</keyword>
<feature type="signal peptide" evidence="11">
    <location>
        <begin position="1"/>
        <end position="21"/>
    </location>
</feature>
<dbReference type="InterPro" id="IPR051713">
    <property type="entry name" value="T-cell_Activation_Regulation"/>
</dbReference>
<dbReference type="Proteomes" id="UP000257200">
    <property type="component" value="Unplaced"/>
</dbReference>
<proteinExistence type="predicted"/>
<dbReference type="InterPro" id="IPR013783">
    <property type="entry name" value="Ig-like_fold"/>
</dbReference>
<keyword evidence="6" id="KW-0472">Membrane</keyword>
<dbReference type="PROSITE" id="PS50835">
    <property type="entry name" value="IG_LIKE"/>
    <property type="match status" value="1"/>
</dbReference>
<evidence type="ECO:0000259" key="12">
    <source>
        <dbReference type="PROSITE" id="PS50835"/>
    </source>
</evidence>
<organism evidence="13 14">
    <name type="scientific">Acanthochromis polyacanthus</name>
    <name type="common">spiny chromis</name>
    <dbReference type="NCBI Taxonomy" id="80966"/>
    <lineage>
        <taxon>Eukaryota</taxon>
        <taxon>Metazoa</taxon>
        <taxon>Chordata</taxon>
        <taxon>Craniata</taxon>
        <taxon>Vertebrata</taxon>
        <taxon>Euteleostomi</taxon>
        <taxon>Actinopterygii</taxon>
        <taxon>Neopterygii</taxon>
        <taxon>Teleostei</taxon>
        <taxon>Neoteleostei</taxon>
        <taxon>Acanthomorphata</taxon>
        <taxon>Ovalentaria</taxon>
        <taxon>Pomacentridae</taxon>
        <taxon>Acanthochromis</taxon>
    </lineage>
</organism>
<dbReference type="Pfam" id="PF07686">
    <property type="entry name" value="V-set"/>
    <property type="match status" value="1"/>
</dbReference>
<evidence type="ECO:0000256" key="7">
    <source>
        <dbReference type="ARBA" id="ARBA00023157"/>
    </source>
</evidence>
<dbReference type="SMART" id="SM00409">
    <property type="entry name" value="IG"/>
    <property type="match status" value="1"/>
</dbReference>
<dbReference type="GO" id="GO:0009897">
    <property type="term" value="C:external side of plasma membrane"/>
    <property type="evidence" value="ECO:0007669"/>
    <property type="project" value="TreeGrafter"/>
</dbReference>
<dbReference type="AlphaFoldDB" id="A0A3Q1EQW8"/>
<dbReference type="STRING" id="80966.ENSAPOP00000007286"/>
<evidence type="ECO:0000256" key="6">
    <source>
        <dbReference type="ARBA" id="ARBA00023136"/>
    </source>
</evidence>
<keyword evidence="5" id="KW-1133">Transmembrane helix</keyword>
<dbReference type="FunFam" id="2.60.40.10:FF:000142">
    <property type="entry name" value="V-set domain-containing T-cell activation inhibitor 1"/>
    <property type="match status" value="1"/>
</dbReference>
<dbReference type="GO" id="GO:0042130">
    <property type="term" value="P:negative regulation of T cell proliferation"/>
    <property type="evidence" value="ECO:0007669"/>
    <property type="project" value="TreeGrafter"/>
</dbReference>
<dbReference type="GeneTree" id="ENSGT01050000244843"/>
<evidence type="ECO:0000256" key="4">
    <source>
        <dbReference type="ARBA" id="ARBA00022729"/>
    </source>
</evidence>
<dbReference type="GO" id="GO:0071222">
    <property type="term" value="P:cellular response to lipopolysaccharide"/>
    <property type="evidence" value="ECO:0007669"/>
    <property type="project" value="TreeGrafter"/>
</dbReference>
<feature type="chain" id="PRO_5018778955" description="Ig-like domain-containing protein" evidence="11">
    <location>
        <begin position="22"/>
        <end position="146"/>
    </location>
</feature>
<reference evidence="13" key="1">
    <citation type="submission" date="2025-08" db="UniProtKB">
        <authorList>
            <consortium name="Ensembl"/>
        </authorList>
    </citation>
    <scope>IDENTIFICATION</scope>
</reference>
<dbReference type="InterPro" id="IPR036179">
    <property type="entry name" value="Ig-like_dom_sf"/>
</dbReference>
<dbReference type="SMART" id="SM00406">
    <property type="entry name" value="IGv"/>
    <property type="match status" value="1"/>
</dbReference>
<keyword evidence="14" id="KW-1185">Reference proteome</keyword>
<keyword evidence="4 11" id="KW-0732">Signal</keyword>
<evidence type="ECO:0000256" key="10">
    <source>
        <dbReference type="ARBA" id="ARBA00023319"/>
    </source>
</evidence>
<evidence type="ECO:0000256" key="11">
    <source>
        <dbReference type="SAM" id="SignalP"/>
    </source>
</evidence>
<protein>
    <recommendedName>
        <fullName evidence="12">Ig-like domain-containing protein</fullName>
    </recommendedName>
</protein>
<dbReference type="GO" id="GO:0042102">
    <property type="term" value="P:positive regulation of T cell proliferation"/>
    <property type="evidence" value="ECO:0007669"/>
    <property type="project" value="TreeGrafter"/>
</dbReference>
<evidence type="ECO:0000256" key="5">
    <source>
        <dbReference type="ARBA" id="ARBA00022989"/>
    </source>
</evidence>
<dbReference type="InterPro" id="IPR013106">
    <property type="entry name" value="Ig_V-set"/>
</dbReference>
<name>A0A3Q1EQW8_9TELE</name>